<feature type="transmembrane region" description="Helical" evidence="11">
    <location>
        <begin position="13"/>
        <end position="34"/>
    </location>
</feature>
<feature type="transmembrane region" description="Helical" evidence="11">
    <location>
        <begin position="46"/>
        <end position="67"/>
    </location>
</feature>
<comment type="caution">
    <text evidence="12">The sequence shown here is derived from an EMBL/GenBank/DDBJ whole genome shotgun (WGS) entry which is preliminary data.</text>
</comment>
<reference evidence="12" key="1">
    <citation type="submission" date="2022-11" db="EMBL/GenBank/DDBJ databases">
        <authorList>
            <person name="Petersen C."/>
        </authorList>
    </citation>
    <scope>NUCLEOTIDE SEQUENCE</scope>
    <source>
        <strain evidence="12">IBT 21917</strain>
    </source>
</reference>
<feature type="transmembrane region" description="Helical" evidence="11">
    <location>
        <begin position="294"/>
        <end position="314"/>
    </location>
</feature>
<evidence type="ECO:0000256" key="6">
    <source>
        <dbReference type="ARBA" id="ARBA00022737"/>
    </source>
</evidence>
<feature type="transmembrane region" description="Helical" evidence="11">
    <location>
        <begin position="73"/>
        <end position="95"/>
    </location>
</feature>
<dbReference type="GO" id="GO:0005773">
    <property type="term" value="C:vacuole"/>
    <property type="evidence" value="ECO:0007669"/>
    <property type="project" value="UniProtKB-SubCell"/>
</dbReference>
<protein>
    <submittedName>
        <fullName evidence="12">PQ loop repeat protein</fullName>
    </submittedName>
</protein>
<proteinExistence type="inferred from homology"/>
<dbReference type="InterPro" id="IPR006603">
    <property type="entry name" value="PQ-loop_rpt"/>
</dbReference>
<accession>A0A9W9IQI9</accession>
<evidence type="ECO:0000256" key="9">
    <source>
        <dbReference type="ARBA" id="ARBA00038039"/>
    </source>
</evidence>
<dbReference type="InterPro" id="IPR051415">
    <property type="entry name" value="LAAT-1"/>
</dbReference>
<evidence type="ECO:0000256" key="7">
    <source>
        <dbReference type="ARBA" id="ARBA00022989"/>
    </source>
</evidence>
<dbReference type="AlphaFoldDB" id="A0A9W9IQI9"/>
<dbReference type="FunFam" id="1.20.1280.290:FF:000011">
    <property type="entry name" value="PQ loop repeat protein"/>
    <property type="match status" value="1"/>
</dbReference>
<dbReference type="Gene3D" id="1.20.1280.290">
    <property type="match status" value="2"/>
</dbReference>
<dbReference type="SMART" id="SM00679">
    <property type="entry name" value="CTNS"/>
    <property type="match status" value="2"/>
</dbReference>
<keyword evidence="8 11" id="KW-0472">Membrane</keyword>
<evidence type="ECO:0000256" key="5">
    <source>
        <dbReference type="ARBA" id="ARBA00022692"/>
    </source>
</evidence>
<feature type="transmembrane region" description="Helical" evidence="11">
    <location>
        <begin position="355"/>
        <end position="378"/>
    </location>
</feature>
<dbReference type="PANTHER" id="PTHR16201">
    <property type="entry name" value="SEVEN TRANSMEMBRANE PROTEIN 1-RELATED"/>
    <property type="match status" value="1"/>
</dbReference>
<evidence type="ECO:0000256" key="1">
    <source>
        <dbReference type="ARBA" id="ARBA00004116"/>
    </source>
</evidence>
<keyword evidence="4" id="KW-0926">Vacuole</keyword>
<comment type="similarity">
    <text evidence="9">Belongs to the laat-1 family.</text>
</comment>
<feature type="compositionally biased region" description="Basic and acidic residues" evidence="10">
    <location>
        <begin position="138"/>
        <end position="153"/>
    </location>
</feature>
<dbReference type="GO" id="GO:0034488">
    <property type="term" value="P:basic amino acid transmembrane export from vacuole"/>
    <property type="evidence" value="ECO:0007669"/>
    <property type="project" value="UniProtKB-ARBA"/>
</dbReference>
<evidence type="ECO:0000256" key="10">
    <source>
        <dbReference type="SAM" id="MobiDB-lite"/>
    </source>
</evidence>
<evidence type="ECO:0000256" key="11">
    <source>
        <dbReference type="SAM" id="Phobius"/>
    </source>
</evidence>
<reference evidence="12" key="2">
    <citation type="journal article" date="2023" name="IMA Fungus">
        <title>Comparative genomic study of the Penicillium genus elucidates a diverse pangenome and 15 lateral gene transfer events.</title>
        <authorList>
            <person name="Petersen C."/>
            <person name="Sorensen T."/>
            <person name="Nielsen M.R."/>
            <person name="Sondergaard T.E."/>
            <person name="Sorensen J.L."/>
            <person name="Fitzpatrick D.A."/>
            <person name="Frisvad J.C."/>
            <person name="Nielsen K.L."/>
        </authorList>
    </citation>
    <scope>NUCLEOTIDE SEQUENCE</scope>
    <source>
        <strain evidence="12">IBT 21917</strain>
    </source>
</reference>
<evidence type="ECO:0000256" key="2">
    <source>
        <dbReference type="ARBA" id="ARBA00004127"/>
    </source>
</evidence>
<dbReference type="Pfam" id="PF04193">
    <property type="entry name" value="PQ-loop"/>
    <property type="match status" value="2"/>
</dbReference>
<dbReference type="GO" id="GO:0015174">
    <property type="term" value="F:basic amino acid transmembrane transporter activity"/>
    <property type="evidence" value="ECO:0007669"/>
    <property type="project" value="UniProtKB-ARBA"/>
</dbReference>
<evidence type="ECO:0000313" key="12">
    <source>
        <dbReference type="EMBL" id="KAJ5182885.1"/>
    </source>
</evidence>
<feature type="region of interest" description="Disordered" evidence="10">
    <location>
        <begin position="107"/>
        <end position="212"/>
    </location>
</feature>
<evidence type="ECO:0000256" key="4">
    <source>
        <dbReference type="ARBA" id="ARBA00022554"/>
    </source>
</evidence>
<name>A0A9W9IQI9_9EURO</name>
<feature type="transmembrane region" description="Helical" evidence="11">
    <location>
        <begin position="221"/>
        <end position="242"/>
    </location>
</feature>
<keyword evidence="7 11" id="KW-1133">Transmembrane helix</keyword>
<gene>
    <name evidence="12" type="ORF">N7492_000501</name>
</gene>
<evidence type="ECO:0000256" key="8">
    <source>
        <dbReference type="ARBA" id="ARBA00023136"/>
    </source>
</evidence>
<evidence type="ECO:0000256" key="3">
    <source>
        <dbReference type="ARBA" id="ARBA00022448"/>
    </source>
</evidence>
<organism evidence="12 13">
    <name type="scientific">Penicillium capsulatum</name>
    <dbReference type="NCBI Taxonomy" id="69766"/>
    <lineage>
        <taxon>Eukaryota</taxon>
        <taxon>Fungi</taxon>
        <taxon>Dikarya</taxon>
        <taxon>Ascomycota</taxon>
        <taxon>Pezizomycotina</taxon>
        <taxon>Eurotiomycetes</taxon>
        <taxon>Eurotiomycetidae</taxon>
        <taxon>Eurotiales</taxon>
        <taxon>Aspergillaceae</taxon>
        <taxon>Penicillium</taxon>
    </lineage>
</organism>
<keyword evidence="13" id="KW-1185">Reference proteome</keyword>
<dbReference type="GO" id="GO:0012505">
    <property type="term" value="C:endomembrane system"/>
    <property type="evidence" value="ECO:0007669"/>
    <property type="project" value="UniProtKB-SubCell"/>
</dbReference>
<comment type="subcellular location">
    <subcellularLocation>
        <location evidence="2">Endomembrane system</location>
        <topology evidence="2">Multi-pass membrane protein</topology>
    </subcellularLocation>
    <subcellularLocation>
        <location evidence="1">Vacuole</location>
    </subcellularLocation>
</comment>
<dbReference type="GO" id="GO:0015179">
    <property type="term" value="F:L-amino acid transmembrane transporter activity"/>
    <property type="evidence" value="ECO:0007669"/>
    <property type="project" value="UniProtKB-ARBA"/>
</dbReference>
<sequence>MIPPQAVNFNIEALSGICGSISIACWVVVFSPQIIENFRRGSADGLSLLFLIIWLAGDVFNILGAVLQGVLPTMIILAVYYTLADIVLLGQCFYYRGFNIREEFSSPSAEPAQATGAPANEDDVESTTPTERSALLRKSSDHVQREARTEHSGYHATDGARPTSASSQGRRHSITSFRDILNPSVDGTHLSPVTPFIEPETGLQENGRQPRRRDVSTLQTILFNTTAIALVCAAGILGWYVSPGSKSSSSESEPLTMDLLGQIFGYLCAALYLGSRLPQLLLNFRRKSTDGVSLLFFLFACIGNLTYVLSIMAYSPVCKGVVSAANPGVSSPRHRAECRPGEASSLYGRYVLVNLSWLIGSFGTLLLDMAIFVQFFLYRDGKEVEQNSL</sequence>
<dbReference type="OrthoDB" id="8048523at2759"/>
<keyword evidence="6" id="KW-0677">Repeat</keyword>
<dbReference type="Proteomes" id="UP001146351">
    <property type="component" value="Unassembled WGS sequence"/>
</dbReference>
<dbReference type="PANTHER" id="PTHR16201:SF35">
    <property type="entry name" value="VACUOLAR AMINO ACID TRANSPORTER YPQ1-RELATED"/>
    <property type="match status" value="1"/>
</dbReference>
<dbReference type="GO" id="GO:0098588">
    <property type="term" value="C:bounding membrane of organelle"/>
    <property type="evidence" value="ECO:0007669"/>
    <property type="project" value="UniProtKB-ARBA"/>
</dbReference>
<keyword evidence="5 11" id="KW-0812">Transmembrane</keyword>
<dbReference type="GO" id="GO:0015101">
    <property type="term" value="F:organic cation transmembrane transporter activity"/>
    <property type="evidence" value="ECO:0007669"/>
    <property type="project" value="UniProtKB-ARBA"/>
</dbReference>
<dbReference type="GO" id="GO:0034490">
    <property type="term" value="P:basic amino acid transmembrane import into vacuole"/>
    <property type="evidence" value="ECO:0007669"/>
    <property type="project" value="UniProtKB-ARBA"/>
</dbReference>
<feature type="transmembrane region" description="Helical" evidence="11">
    <location>
        <begin position="254"/>
        <end position="273"/>
    </location>
</feature>
<evidence type="ECO:0000313" key="13">
    <source>
        <dbReference type="Proteomes" id="UP001146351"/>
    </source>
</evidence>
<keyword evidence="3" id="KW-0813">Transport</keyword>
<dbReference type="EMBL" id="JAPQKO010000001">
    <property type="protein sequence ID" value="KAJ5182885.1"/>
    <property type="molecule type" value="Genomic_DNA"/>
</dbReference>